<protein>
    <submittedName>
        <fullName evidence="1">Uncharacterized protein</fullName>
    </submittedName>
</protein>
<gene>
    <name evidence="1" type="ORF">PRZ48_009001</name>
</gene>
<proteinExistence type="predicted"/>
<dbReference type="EMBL" id="JAXOVC010000006">
    <property type="protein sequence ID" value="KAK4500809.1"/>
    <property type="molecule type" value="Genomic_DNA"/>
</dbReference>
<reference evidence="1 2" key="1">
    <citation type="journal article" date="2023" name="G3 (Bethesda)">
        <title>A chromosome-level genome assembly of Zasmidium syzygii isolated from banana leaves.</title>
        <authorList>
            <person name="van Westerhoven A.C."/>
            <person name="Mehrabi R."/>
            <person name="Talebi R."/>
            <person name="Steentjes M.B.F."/>
            <person name="Corcolon B."/>
            <person name="Chong P.A."/>
            <person name="Kema G.H.J."/>
            <person name="Seidl M.F."/>
        </authorList>
    </citation>
    <scope>NUCLEOTIDE SEQUENCE [LARGE SCALE GENOMIC DNA]</scope>
    <source>
        <strain evidence="1 2">P124</strain>
    </source>
</reference>
<name>A0ABR0EH25_ZASCE</name>
<comment type="caution">
    <text evidence="1">The sequence shown here is derived from an EMBL/GenBank/DDBJ whole genome shotgun (WGS) entry which is preliminary data.</text>
</comment>
<keyword evidence="2" id="KW-1185">Reference proteome</keyword>
<accession>A0ABR0EH25</accession>
<organism evidence="1 2">
    <name type="scientific">Zasmidium cellare</name>
    <name type="common">Wine cellar mold</name>
    <name type="synonym">Racodium cellare</name>
    <dbReference type="NCBI Taxonomy" id="395010"/>
    <lineage>
        <taxon>Eukaryota</taxon>
        <taxon>Fungi</taxon>
        <taxon>Dikarya</taxon>
        <taxon>Ascomycota</taxon>
        <taxon>Pezizomycotina</taxon>
        <taxon>Dothideomycetes</taxon>
        <taxon>Dothideomycetidae</taxon>
        <taxon>Mycosphaerellales</taxon>
        <taxon>Mycosphaerellaceae</taxon>
        <taxon>Zasmidium</taxon>
    </lineage>
</organism>
<sequence length="482" mass="53540">MESQVPNKTGFGDLPRELRDKIYAIMLAKDATVVRQCYTNKFTSCSGILLANKRINTEFKEAMRAAYGTIPVLMHDHVYIYHDFRHPQDPLFQISNSTLTEATKIPREVTRLVTTLHMNRPSFKAPRDGHIWQPIPHNSLLVSITSLIRALHTSLDLKYLVINVQISNATLEDTTHINGFIYPILAALGPAKRKALRAVVLALPGFASRVIALSEGGPSDWGYAVGNIGEDDGCDELMRAVRAPETAKRDTDIQASQSEDHGLDAVMRAMQDPGTSKRHAEFQEPQIPDGCGCSKPPPALDYSSFNVDERALLQHATSALPWIPPVSVRPYSEPFHFSPAPRTQVQMTTFDLDQQLRWPAIRTDVYHWPLNGGDCKTYQNSWNYLIVLAPRTPAKLKSHMNVNKMQTSFDAHDISYQWTQGSAPPVELIIIAVSAAIPRGQDRIALSSHALMNIGWKAAGEIGNGPDTYIAISGTARKYVRA</sequence>
<dbReference type="Proteomes" id="UP001305779">
    <property type="component" value="Unassembled WGS sequence"/>
</dbReference>
<evidence type="ECO:0000313" key="2">
    <source>
        <dbReference type="Proteomes" id="UP001305779"/>
    </source>
</evidence>
<evidence type="ECO:0000313" key="1">
    <source>
        <dbReference type="EMBL" id="KAK4500809.1"/>
    </source>
</evidence>